<dbReference type="OrthoDB" id="60955at2759"/>
<feature type="binding site" evidence="7">
    <location>
        <position position="148"/>
    </location>
    <ligand>
        <name>a divalent metal cation</name>
        <dbReference type="ChEBI" id="CHEBI:60240"/>
    </ligand>
</feature>
<dbReference type="PANTHER" id="PTHR46200:SF1">
    <property type="entry name" value="GATOR COMPLEX PROTEIN WDR24"/>
    <property type="match status" value="1"/>
</dbReference>
<dbReference type="PROSITE" id="PS50294">
    <property type="entry name" value="WD_REPEATS_REGION"/>
    <property type="match status" value="1"/>
</dbReference>
<reference evidence="11 12" key="1">
    <citation type="journal article" date="2019" name="Fungal Biol. Biotechnol.">
        <title>Draft genome sequence of fastidious pathogen Ceratobasidium theobromae, which causes vascular-streak dieback in Theobroma cacao.</title>
        <authorList>
            <person name="Ali S.S."/>
            <person name="Asman A."/>
            <person name="Shao J."/>
            <person name="Firmansyah A.P."/>
            <person name="Susilo A.W."/>
            <person name="Rosmana A."/>
            <person name="McMahon P."/>
            <person name="Junaid M."/>
            <person name="Guest D."/>
            <person name="Kheng T.Y."/>
            <person name="Meinhardt L.W."/>
            <person name="Bailey B.A."/>
        </authorList>
    </citation>
    <scope>NUCLEOTIDE SEQUENCE [LARGE SCALE GENOMIC DNA]</scope>
    <source>
        <strain evidence="11 12">CT2</strain>
    </source>
</reference>
<keyword evidence="5 7" id="KW-0862">Zinc</keyword>
<dbReference type="PRINTS" id="PR01790">
    <property type="entry name" value="SMP30FAMILY"/>
</dbReference>
<feature type="compositionally biased region" description="Basic and acidic residues" evidence="9">
    <location>
        <begin position="1212"/>
        <end position="1222"/>
    </location>
</feature>
<comment type="caution">
    <text evidence="11">The sequence shown here is derived from an EMBL/GenBank/DDBJ whole genome shotgun (WGS) entry which is preliminary data.</text>
</comment>
<feature type="region of interest" description="Disordered" evidence="9">
    <location>
        <begin position="1033"/>
        <end position="1167"/>
    </location>
</feature>
<accession>A0A5N5QV25</accession>
<dbReference type="GO" id="GO:0005774">
    <property type="term" value="C:vacuolar membrane"/>
    <property type="evidence" value="ECO:0007669"/>
    <property type="project" value="TreeGrafter"/>
</dbReference>
<dbReference type="Gene3D" id="2.130.10.10">
    <property type="entry name" value="YVTN repeat-like/Quinoprotein amine dehydrogenase"/>
    <property type="match status" value="2"/>
</dbReference>
<comment type="cofactor">
    <cofactor evidence="7">
        <name>Zn(2+)</name>
        <dbReference type="ChEBI" id="CHEBI:29105"/>
    </cofactor>
    <text evidence="7">Binds 1 divalent metal cation per subunit.</text>
</comment>
<dbReference type="Pfam" id="PF08450">
    <property type="entry name" value="SGL"/>
    <property type="match status" value="1"/>
</dbReference>
<feature type="compositionally biased region" description="Basic residues" evidence="9">
    <location>
        <begin position="1086"/>
        <end position="1103"/>
    </location>
</feature>
<evidence type="ECO:0000313" key="12">
    <source>
        <dbReference type="Proteomes" id="UP000383932"/>
    </source>
</evidence>
<keyword evidence="4" id="KW-0863">Zinc-finger</keyword>
<feature type="compositionally biased region" description="Polar residues" evidence="9">
    <location>
        <begin position="1299"/>
        <end position="1314"/>
    </location>
</feature>
<evidence type="ECO:0000256" key="4">
    <source>
        <dbReference type="ARBA" id="ARBA00022771"/>
    </source>
</evidence>
<dbReference type="PROSITE" id="PS50082">
    <property type="entry name" value="WD_REPEATS_2"/>
    <property type="match status" value="2"/>
</dbReference>
<dbReference type="Pfam" id="PF00400">
    <property type="entry name" value="WD40"/>
    <property type="match status" value="2"/>
</dbReference>
<evidence type="ECO:0000256" key="7">
    <source>
        <dbReference type="PIRSR" id="PIRSR605511-2"/>
    </source>
</evidence>
<feature type="region of interest" description="Disordered" evidence="9">
    <location>
        <begin position="1192"/>
        <end position="1337"/>
    </location>
</feature>
<feature type="binding site" evidence="7">
    <location>
        <position position="101"/>
    </location>
    <ligand>
        <name>substrate</name>
    </ligand>
</feature>
<evidence type="ECO:0000256" key="6">
    <source>
        <dbReference type="PIRSR" id="PIRSR605511-1"/>
    </source>
</evidence>
<feature type="compositionally biased region" description="Polar residues" evidence="9">
    <location>
        <begin position="396"/>
        <end position="407"/>
    </location>
</feature>
<keyword evidence="2 7" id="KW-0479">Metal-binding</keyword>
<dbReference type="PANTHER" id="PTHR46200">
    <property type="entry name" value="GATOR COMPLEX PROTEIN WDR24"/>
    <property type="match status" value="1"/>
</dbReference>
<gene>
    <name evidence="11" type="ORF">CTheo_1518</name>
</gene>
<feature type="domain" description="SMP-30/Gluconolactonase/LRE-like region" evidence="10">
    <location>
        <begin position="64"/>
        <end position="259"/>
    </location>
</feature>
<dbReference type="SUPFAM" id="SSF63829">
    <property type="entry name" value="Calcium-dependent phosphotriesterase"/>
    <property type="match status" value="1"/>
</dbReference>
<feature type="compositionally biased region" description="Low complexity" evidence="9">
    <location>
        <begin position="1104"/>
        <end position="1127"/>
    </location>
</feature>
<dbReference type="InterPro" id="IPR001680">
    <property type="entry name" value="WD40_rpt"/>
</dbReference>
<feature type="binding site" evidence="7">
    <location>
        <position position="200"/>
    </location>
    <ligand>
        <name>a divalent metal cation</name>
        <dbReference type="ChEBI" id="CHEBI:60240"/>
    </ligand>
</feature>
<sequence>MRNRVYNYHLKHQKLVVHEYDEAVSALALRAEGPGVSSPPIPTPTKEIYLRLFFYLYAQLACIAARGFALLHPPLDETSKGRIEYLATPLSTHQESKTRFNDGACDAKGRFVSGTLAVEGIKGGSLWSYGVNDEGVRLVDDKDISDSNGLGWASDNKTMYFTNSRHGQILAYDYDIETDQGVASGRRLHIEIPKMHGLPDGLCFDDEGGLWSAHWAGSKLVRFSKEGKPTLVIQIPGALNVTACTFGGANNDRLFVTSASTEASPEVSAALADYPQSGDLFEVDLKGRFKGYCYFCTTLHNAVFGFSGSVTVLPTFPKGQSGLLVKQSCGIPGKSFPLLPPSIHDMFSIEPESSSSLADDTPPAHSPSPSPTNENSYQDIYDDPRPTVPRYYGYAQSPSETPVNSQPDLSVRAYVGSRLSATALAQGPDGSRVVVAGKDTLRILRVEDPEVSQSAGYMNYSPLLTSHADGASTPGMRIPRTYAAAASADPSESPTASRFSQKSRRIVKSLSRYSGPNESAIYEDLNLWAGAGTKLGFQSSIVDVEWSHQGMSSNVIITAFGAGELVSWDLNKVGGSKVDRSVRDAHIRSINCIRVNPANGTFLLTASQDGYVKYWDLRNFKSPSLQIPHHGTAVRALAFNPSPEGNHQLQALVGLEIGVLLRYDLRTNRTALDRLPIAHSSAILSIDWKSTGNGSAAGWAATGGMDKTVKIWDMNSSQMSTQPIHTLHTTHAVKQVAWRPGNDTELAIVHMTPGISPQKGSMLGATTSLAGIDMSLQIHAHGTKTPMLSSSPASHYVARGPNPRQRALSHSETMIISSSVDNPTLGMGPQVPAYDGDGDRIEIWDVRRHWVAKYVLSDAVADGPVTELVWPSSSTRAATPGSALWAAYASGTFAQHDIRNVFRPLDSIPRSGVTWETRGVVAFAVDAIERGEIPFDDVRPSARTMFLGRGGKEKSINDPPYVPRTQVKGSVPIPSFELGVFLKLARSYTFGGVSREEVCLHNAQVALEAGQYRASQAWQMLLSLLTPLIIEGPAPPQPDTTSEYSRSFPTNLLSAHTPSPHSNQGSRAPSSGPAQGTLKRSESPRRKYPPGRPRRSATTRRPSRGSGSSHSRATTRSRSVSIDSNSSLKHVGGGALDDESDSSDGDISESELEEMALSKPPTSGASALSLVRPFASPLSRRIRSMDLASASRLATPNEADEHNLSLMGGGSSDEHLPTDTEPLHNSPTSEPEISEPESEGNVIPSTTSLATLKPDISGSRIDLRRQDSRSSIGTAKPSLHLDDPSVGRSIQHKKERSGDSVNASRISPSASRAHSLQAHRRRVTDPAQGMQARGANQTIFHDRGRSRIPRRDVNEAEEKYRQMGWQAMRETIAYYSERGDLQMSAALATVAGADLGISSEAYERLVDAYLDILSRLRLYAPAAYVRKYAKSKSAQKETTVSIRR</sequence>
<dbReference type="InterPro" id="IPR011042">
    <property type="entry name" value="6-blade_b-propeller_TolB-like"/>
</dbReference>
<keyword evidence="1 8" id="KW-0853">WD repeat</keyword>
<dbReference type="GO" id="GO:0008270">
    <property type="term" value="F:zinc ion binding"/>
    <property type="evidence" value="ECO:0007669"/>
    <property type="project" value="UniProtKB-KW"/>
</dbReference>
<feature type="compositionally biased region" description="Acidic residues" evidence="9">
    <location>
        <begin position="1136"/>
        <end position="1154"/>
    </location>
</feature>
<feature type="repeat" description="WD" evidence="8">
    <location>
        <begin position="583"/>
        <end position="619"/>
    </location>
</feature>
<dbReference type="EMBL" id="SSOP01000013">
    <property type="protein sequence ID" value="KAB5595057.1"/>
    <property type="molecule type" value="Genomic_DNA"/>
</dbReference>
<protein>
    <submittedName>
        <fullName evidence="11">WD domain, G-beta repeat protein</fullName>
    </submittedName>
</protein>
<dbReference type="Gene3D" id="2.120.10.30">
    <property type="entry name" value="TolB, C-terminal domain"/>
    <property type="match status" value="1"/>
</dbReference>
<dbReference type="GO" id="GO:0005829">
    <property type="term" value="C:cytosol"/>
    <property type="evidence" value="ECO:0007669"/>
    <property type="project" value="TreeGrafter"/>
</dbReference>
<dbReference type="InterPro" id="IPR019775">
    <property type="entry name" value="WD40_repeat_CS"/>
</dbReference>
<evidence type="ECO:0000256" key="3">
    <source>
        <dbReference type="ARBA" id="ARBA00022737"/>
    </source>
</evidence>
<feature type="binding site" evidence="7">
    <location>
        <position position="99"/>
    </location>
    <ligand>
        <name>substrate</name>
    </ligand>
</feature>
<evidence type="ECO:0000256" key="8">
    <source>
        <dbReference type="PROSITE-ProRule" id="PRU00221"/>
    </source>
</evidence>
<feature type="binding site" evidence="7">
    <location>
        <position position="119"/>
    </location>
    <ligand>
        <name>substrate</name>
    </ligand>
</feature>
<evidence type="ECO:0000256" key="2">
    <source>
        <dbReference type="ARBA" id="ARBA00022723"/>
    </source>
</evidence>
<evidence type="ECO:0000313" key="11">
    <source>
        <dbReference type="EMBL" id="KAB5595057.1"/>
    </source>
</evidence>
<dbReference type="InterPro" id="IPR013658">
    <property type="entry name" value="SGL"/>
</dbReference>
<keyword evidence="12" id="KW-1185">Reference proteome</keyword>
<evidence type="ECO:0000256" key="9">
    <source>
        <dbReference type="SAM" id="MobiDB-lite"/>
    </source>
</evidence>
<name>A0A5N5QV25_9AGAM</name>
<feature type="active site" description="Proton donor/acceptor" evidence="6">
    <location>
        <position position="200"/>
    </location>
</feature>
<feature type="region of interest" description="Disordered" evidence="9">
    <location>
        <begin position="388"/>
        <end position="407"/>
    </location>
</feature>
<dbReference type="PROSITE" id="PS00678">
    <property type="entry name" value="WD_REPEATS_1"/>
    <property type="match status" value="1"/>
</dbReference>
<feature type="repeat" description="WD" evidence="8">
    <location>
        <begin position="676"/>
        <end position="722"/>
    </location>
</feature>
<organism evidence="11 12">
    <name type="scientific">Ceratobasidium theobromae</name>
    <dbReference type="NCBI Taxonomy" id="1582974"/>
    <lineage>
        <taxon>Eukaryota</taxon>
        <taxon>Fungi</taxon>
        <taxon>Dikarya</taxon>
        <taxon>Basidiomycota</taxon>
        <taxon>Agaricomycotina</taxon>
        <taxon>Agaricomycetes</taxon>
        <taxon>Cantharellales</taxon>
        <taxon>Ceratobasidiaceae</taxon>
        <taxon>Ceratobasidium</taxon>
    </lineage>
</organism>
<evidence type="ECO:0000256" key="5">
    <source>
        <dbReference type="ARBA" id="ARBA00022833"/>
    </source>
</evidence>
<dbReference type="SUPFAM" id="SSF50978">
    <property type="entry name" value="WD40 repeat-like"/>
    <property type="match status" value="1"/>
</dbReference>
<dbReference type="Proteomes" id="UP000383932">
    <property type="component" value="Unassembled WGS sequence"/>
</dbReference>
<evidence type="ECO:0000259" key="10">
    <source>
        <dbReference type="Pfam" id="PF08450"/>
    </source>
</evidence>
<dbReference type="InterPro" id="IPR015943">
    <property type="entry name" value="WD40/YVTN_repeat-like_dom_sf"/>
</dbReference>
<dbReference type="InterPro" id="IPR036322">
    <property type="entry name" value="WD40_repeat_dom_sf"/>
</dbReference>
<dbReference type="SMART" id="SM00320">
    <property type="entry name" value="WD40"/>
    <property type="match status" value="4"/>
</dbReference>
<evidence type="ECO:0000256" key="1">
    <source>
        <dbReference type="ARBA" id="ARBA00022574"/>
    </source>
</evidence>
<dbReference type="GO" id="GO:0061700">
    <property type="term" value="C:GATOR2 complex"/>
    <property type="evidence" value="ECO:0007669"/>
    <property type="project" value="TreeGrafter"/>
</dbReference>
<dbReference type="GO" id="GO:0016239">
    <property type="term" value="P:positive regulation of macroautophagy"/>
    <property type="evidence" value="ECO:0007669"/>
    <property type="project" value="TreeGrafter"/>
</dbReference>
<feature type="region of interest" description="Disordered" evidence="9">
    <location>
        <begin position="351"/>
        <end position="382"/>
    </location>
</feature>
<dbReference type="GO" id="GO:1904263">
    <property type="term" value="P:positive regulation of TORC1 signaling"/>
    <property type="evidence" value="ECO:0007669"/>
    <property type="project" value="TreeGrafter"/>
</dbReference>
<dbReference type="InterPro" id="IPR037590">
    <property type="entry name" value="WDR24"/>
</dbReference>
<dbReference type="InterPro" id="IPR005511">
    <property type="entry name" value="SMP-30"/>
</dbReference>
<feature type="compositionally biased region" description="Polar residues" evidence="9">
    <location>
        <begin position="1039"/>
        <end position="1074"/>
    </location>
</feature>
<proteinExistence type="predicted"/>
<keyword evidence="3" id="KW-0677">Repeat</keyword>